<evidence type="ECO:0000313" key="1">
    <source>
        <dbReference type="EMBL" id="RIY34892.1"/>
    </source>
</evidence>
<name>A0A3A1Y9Q8_9GAMM</name>
<comment type="caution">
    <text evidence="1">The sequence shown here is derived from an EMBL/GenBank/DDBJ whole genome shotgun (WGS) entry which is preliminary data.</text>
</comment>
<sequence>MIIRYILDKRKLEPVLEYLALEIVDLTGLKWDSLDYQKLRTLSCQLLFLLEQNHKPRYDYEISCNGATYEVIPKAKFFRAGLSTEIVNTLLLEFLFNNRSSKTLSDLVRSASTNNKPINFEGLCIVINFLVGQHWRIGRWYLEGSNAYDD</sequence>
<dbReference type="EMBL" id="NRJG01000164">
    <property type="protein sequence ID" value="RIY34892.1"/>
    <property type="molecule type" value="Genomic_DNA"/>
</dbReference>
<keyword evidence="2" id="KW-1185">Reference proteome</keyword>
<dbReference type="AlphaFoldDB" id="A0A3A1Y9Q8"/>
<evidence type="ECO:0000313" key="2">
    <source>
        <dbReference type="Proteomes" id="UP000265916"/>
    </source>
</evidence>
<dbReference type="RefSeq" id="WP_119532507.1">
    <property type="nucleotide sequence ID" value="NZ_JBHSSP010000020.1"/>
</dbReference>
<gene>
    <name evidence="1" type="ORF">CKF58_07390</name>
</gene>
<accession>A0A3A1Y9Q8</accession>
<reference evidence="1 2" key="1">
    <citation type="submission" date="2017-08" db="EMBL/GenBank/DDBJ databases">
        <title>Reclassification of Bisgaard taxon 37 and 44.</title>
        <authorList>
            <person name="Christensen H."/>
        </authorList>
    </citation>
    <scope>NUCLEOTIDE SEQUENCE [LARGE SCALE GENOMIC DNA]</scope>
    <source>
        <strain evidence="1 2">111</strain>
    </source>
</reference>
<protein>
    <submittedName>
        <fullName evidence="1">Uncharacterized protein</fullName>
    </submittedName>
</protein>
<dbReference type="Proteomes" id="UP000265916">
    <property type="component" value="Unassembled WGS sequence"/>
</dbReference>
<proteinExistence type="predicted"/>
<organism evidence="1 2">
    <name type="scientific">Psittacicella hinzii</name>
    <dbReference type="NCBI Taxonomy" id="2028575"/>
    <lineage>
        <taxon>Bacteria</taxon>
        <taxon>Pseudomonadati</taxon>
        <taxon>Pseudomonadota</taxon>
        <taxon>Gammaproteobacteria</taxon>
        <taxon>Pasteurellales</taxon>
        <taxon>Psittacicellaceae</taxon>
        <taxon>Psittacicella</taxon>
    </lineage>
</organism>